<dbReference type="STRING" id="663278.Ethha_0923"/>
<evidence type="ECO:0000313" key="2">
    <source>
        <dbReference type="Proteomes" id="UP000001551"/>
    </source>
</evidence>
<gene>
    <name evidence="1" type="ordered locus">Ethha_0923</name>
</gene>
<dbReference type="Proteomes" id="UP000001551">
    <property type="component" value="Chromosome"/>
</dbReference>
<evidence type="ECO:0000313" key="1">
    <source>
        <dbReference type="EMBL" id="ADU26482.1"/>
    </source>
</evidence>
<sequence>MQIECAYCSNVTDQIPYCNAPLCAACCRKCRKMNGGCPLLRLEEQERTRRELRTG</sequence>
<proteinExistence type="predicted"/>
<protein>
    <submittedName>
        <fullName evidence="1">Uncharacterized protein</fullName>
    </submittedName>
</protein>
<accession>E6U3R5</accession>
<dbReference type="AlphaFoldDB" id="E6U3R5"/>
<dbReference type="EMBL" id="CP002400">
    <property type="protein sequence ID" value="ADU26482.1"/>
    <property type="molecule type" value="Genomic_DNA"/>
</dbReference>
<name>E6U3R5_ETHHY</name>
<keyword evidence="2" id="KW-1185">Reference proteome</keyword>
<reference evidence="1 2" key="1">
    <citation type="submission" date="2010-12" db="EMBL/GenBank/DDBJ databases">
        <title>Complete sequence of Ethanoligenens harbinense YUAN-3.</title>
        <authorList>
            <person name="Lucas S."/>
            <person name="Copeland A."/>
            <person name="Lapidus A."/>
            <person name="Cheng J.-F."/>
            <person name="Bruce D."/>
            <person name="Goodwin L."/>
            <person name="Pitluck S."/>
            <person name="Chertkov O."/>
            <person name="Misra M."/>
            <person name="Detter J.C."/>
            <person name="Han C."/>
            <person name="Tapia R."/>
            <person name="Land M."/>
            <person name="Hauser L."/>
            <person name="Jeffries C."/>
            <person name="Kyrpides N."/>
            <person name="Ivanova N."/>
            <person name="Mikhailova N."/>
            <person name="Wang A."/>
            <person name="Mouttaki H."/>
            <person name="He Z."/>
            <person name="Zhou J."/>
            <person name="Hemme C.L."/>
            <person name="Woyke T."/>
        </authorList>
    </citation>
    <scope>NUCLEOTIDE SEQUENCE [LARGE SCALE GENOMIC DNA]</scope>
    <source>
        <strain evidence="2">DSM 18485 / JCM 12961 / CGMCC 1.5033 / YUAN-3</strain>
    </source>
</reference>
<dbReference type="KEGG" id="eha:Ethha_0923"/>
<dbReference type="HOGENOM" id="CLU_3025472_0_0_9"/>
<organism evidence="1 2">
    <name type="scientific">Ethanoligenens harbinense (strain DSM 18485 / JCM 12961 / CGMCC 1.5033 / YUAN-3)</name>
    <dbReference type="NCBI Taxonomy" id="663278"/>
    <lineage>
        <taxon>Bacteria</taxon>
        <taxon>Bacillati</taxon>
        <taxon>Bacillota</taxon>
        <taxon>Clostridia</taxon>
        <taxon>Eubacteriales</taxon>
        <taxon>Oscillospiraceae</taxon>
        <taxon>Ethanoligenens</taxon>
    </lineage>
</organism>